<dbReference type="PROSITE" id="PS00018">
    <property type="entry name" value="EF_HAND_1"/>
    <property type="match status" value="1"/>
</dbReference>
<dbReference type="SUPFAM" id="SSF81324">
    <property type="entry name" value="Voltage-gated potassium channels"/>
    <property type="match status" value="1"/>
</dbReference>
<evidence type="ECO:0000313" key="9">
    <source>
        <dbReference type="Proteomes" id="UP001642464"/>
    </source>
</evidence>
<proteinExistence type="predicted"/>
<reference evidence="8 9" key="1">
    <citation type="submission" date="2024-02" db="EMBL/GenBank/DDBJ databases">
        <authorList>
            <person name="Chen Y."/>
            <person name="Shah S."/>
            <person name="Dougan E. K."/>
            <person name="Thang M."/>
            <person name="Chan C."/>
        </authorList>
    </citation>
    <scope>NUCLEOTIDE SEQUENCE [LARGE SCALE GENOMIC DNA]</scope>
</reference>
<organism evidence="8 9">
    <name type="scientific">Durusdinium trenchii</name>
    <dbReference type="NCBI Taxonomy" id="1381693"/>
    <lineage>
        <taxon>Eukaryota</taxon>
        <taxon>Sar</taxon>
        <taxon>Alveolata</taxon>
        <taxon>Dinophyceae</taxon>
        <taxon>Suessiales</taxon>
        <taxon>Symbiodiniaceae</taxon>
        <taxon>Durusdinium</taxon>
    </lineage>
</organism>
<evidence type="ECO:0000256" key="5">
    <source>
        <dbReference type="ARBA" id="ARBA00023136"/>
    </source>
</evidence>
<dbReference type="Gene3D" id="1.10.287.70">
    <property type="match status" value="1"/>
</dbReference>
<comment type="caution">
    <text evidence="8">The sequence shown here is derived from an EMBL/GenBank/DDBJ whole genome shotgun (WGS) entry which is preliminary data.</text>
</comment>
<dbReference type="Proteomes" id="UP001642464">
    <property type="component" value="Unassembled WGS sequence"/>
</dbReference>
<protein>
    <submittedName>
        <fullName evidence="8">Ankyrin-1</fullName>
    </submittedName>
</protein>
<comment type="subcellular location">
    <subcellularLocation>
        <location evidence="1">Membrane</location>
        <topology evidence="1">Multi-pass membrane protein</topology>
    </subcellularLocation>
</comment>
<evidence type="ECO:0000259" key="7">
    <source>
        <dbReference type="Pfam" id="PF00520"/>
    </source>
</evidence>
<evidence type="ECO:0000313" key="8">
    <source>
        <dbReference type="EMBL" id="CAK9004448.1"/>
    </source>
</evidence>
<keyword evidence="9" id="KW-1185">Reference proteome</keyword>
<feature type="transmembrane region" description="Helical" evidence="6">
    <location>
        <begin position="71"/>
        <end position="90"/>
    </location>
</feature>
<feature type="domain" description="Ion transport" evidence="7">
    <location>
        <begin position="31"/>
        <end position="93"/>
    </location>
</feature>
<keyword evidence="4 6" id="KW-1133">Transmembrane helix</keyword>
<dbReference type="EMBL" id="CAXAMM010004669">
    <property type="protein sequence ID" value="CAK9004448.1"/>
    <property type="molecule type" value="Genomic_DNA"/>
</dbReference>
<dbReference type="InterPro" id="IPR005821">
    <property type="entry name" value="Ion_trans_dom"/>
</dbReference>
<gene>
    <name evidence="8" type="ORF">SCF082_LOCUS8187</name>
</gene>
<evidence type="ECO:0000256" key="2">
    <source>
        <dbReference type="ARBA" id="ARBA00022692"/>
    </source>
</evidence>
<dbReference type="Gene3D" id="1.10.238.10">
    <property type="entry name" value="EF-hand"/>
    <property type="match status" value="1"/>
</dbReference>
<keyword evidence="5 6" id="KW-0472">Membrane</keyword>
<keyword evidence="3" id="KW-0106">Calcium</keyword>
<accession>A0ABP0ISN1</accession>
<name>A0ABP0ISN1_9DINO</name>
<keyword evidence="2 6" id="KW-0812">Transmembrane</keyword>
<dbReference type="InterPro" id="IPR011992">
    <property type="entry name" value="EF-hand-dom_pair"/>
</dbReference>
<evidence type="ECO:0000256" key="4">
    <source>
        <dbReference type="ARBA" id="ARBA00022989"/>
    </source>
</evidence>
<evidence type="ECO:0000256" key="3">
    <source>
        <dbReference type="ARBA" id="ARBA00022837"/>
    </source>
</evidence>
<evidence type="ECO:0000256" key="1">
    <source>
        <dbReference type="ARBA" id="ARBA00004141"/>
    </source>
</evidence>
<dbReference type="Pfam" id="PF00520">
    <property type="entry name" value="Ion_trans"/>
    <property type="match status" value="1"/>
</dbReference>
<dbReference type="InterPro" id="IPR018247">
    <property type="entry name" value="EF_Hand_1_Ca_BS"/>
</dbReference>
<sequence>MFVSPVRAWHSWYGQEQDEGANSFSGISSLKAFRIIRLTRILKTAQLVRIFRFVMALRTLVQSVLHTLKALIWAMMLLLLIVYVFAVLFAQTAPWLDGAGVWGTLFMSIAGGVSWEEPIFVLIEISTWWHLGSMEGQVVTAVFCQSAIESASNDHATVVQNMLDNKESHLQKLRELFSKLGDESTGAITFGVFEEKIRAPAVRDYFETLGLDVWDPWSFFKLLDTDGGGSVEIEEFFMGCLRFSGQARAMDVGKIIQD</sequence>
<evidence type="ECO:0000256" key="6">
    <source>
        <dbReference type="SAM" id="Phobius"/>
    </source>
</evidence>
<dbReference type="SUPFAM" id="SSF47473">
    <property type="entry name" value="EF-hand"/>
    <property type="match status" value="1"/>
</dbReference>